<evidence type="ECO:0000313" key="2">
    <source>
        <dbReference type="EMBL" id="MPN52998.1"/>
    </source>
</evidence>
<dbReference type="AlphaFoldDB" id="A0A645INU0"/>
<gene>
    <name evidence="2" type="ORF">SDC9_200661</name>
</gene>
<keyword evidence="1" id="KW-0472">Membrane</keyword>
<keyword evidence="1" id="KW-0812">Transmembrane</keyword>
<sequence>MSAAFSLVIGRKGLSNKSEEIAVEVIVGVGTSVKVLVICTIIGTIGVAVT</sequence>
<reference evidence="2" key="1">
    <citation type="submission" date="2019-08" db="EMBL/GenBank/DDBJ databases">
        <authorList>
            <person name="Kucharzyk K."/>
            <person name="Murdoch R.W."/>
            <person name="Higgins S."/>
            <person name="Loffler F."/>
        </authorList>
    </citation>
    <scope>NUCLEOTIDE SEQUENCE</scope>
</reference>
<feature type="transmembrane region" description="Helical" evidence="1">
    <location>
        <begin position="21"/>
        <end position="49"/>
    </location>
</feature>
<comment type="caution">
    <text evidence="2">The sequence shown here is derived from an EMBL/GenBank/DDBJ whole genome shotgun (WGS) entry which is preliminary data.</text>
</comment>
<dbReference type="EMBL" id="VSSQ01119661">
    <property type="protein sequence ID" value="MPN52998.1"/>
    <property type="molecule type" value="Genomic_DNA"/>
</dbReference>
<organism evidence="2">
    <name type="scientific">bioreactor metagenome</name>
    <dbReference type="NCBI Taxonomy" id="1076179"/>
    <lineage>
        <taxon>unclassified sequences</taxon>
        <taxon>metagenomes</taxon>
        <taxon>ecological metagenomes</taxon>
    </lineage>
</organism>
<proteinExistence type="predicted"/>
<protein>
    <submittedName>
        <fullName evidence="2">Uncharacterized protein</fullName>
    </submittedName>
</protein>
<evidence type="ECO:0000256" key="1">
    <source>
        <dbReference type="SAM" id="Phobius"/>
    </source>
</evidence>
<name>A0A645INU0_9ZZZZ</name>
<accession>A0A645INU0</accession>
<keyword evidence="1" id="KW-1133">Transmembrane helix</keyword>